<dbReference type="CDD" id="cd06464">
    <property type="entry name" value="ACD_sHsps-like"/>
    <property type="match status" value="1"/>
</dbReference>
<evidence type="ECO:0000256" key="1">
    <source>
        <dbReference type="PROSITE-ProRule" id="PRU00285"/>
    </source>
</evidence>
<dbReference type="EMBL" id="JBHSOH010000005">
    <property type="protein sequence ID" value="MFC5847808.1"/>
    <property type="molecule type" value="Genomic_DNA"/>
</dbReference>
<comment type="caution">
    <text evidence="4">The sequence shown here is derived from an EMBL/GenBank/DDBJ whole genome shotgun (WGS) entry which is preliminary data.</text>
</comment>
<dbReference type="InterPro" id="IPR008978">
    <property type="entry name" value="HSP20-like_chaperone"/>
</dbReference>
<dbReference type="SUPFAM" id="SSF49764">
    <property type="entry name" value="HSP20-like chaperones"/>
    <property type="match status" value="1"/>
</dbReference>
<dbReference type="Gene3D" id="2.60.40.790">
    <property type="match status" value="1"/>
</dbReference>
<evidence type="ECO:0000313" key="4">
    <source>
        <dbReference type="EMBL" id="MFC5847808.1"/>
    </source>
</evidence>
<comment type="similarity">
    <text evidence="1 2">Belongs to the small heat shock protein (HSP20) family.</text>
</comment>
<protein>
    <submittedName>
        <fullName evidence="4">Hsp20/alpha crystallin family protein</fullName>
    </submittedName>
</protein>
<accession>A0ABW1DGD6</accession>
<reference evidence="5" key="1">
    <citation type="journal article" date="2019" name="Int. J. Syst. Evol. Microbiol.">
        <title>The Global Catalogue of Microorganisms (GCM) 10K type strain sequencing project: providing services to taxonomists for standard genome sequencing and annotation.</title>
        <authorList>
            <consortium name="The Broad Institute Genomics Platform"/>
            <consortium name="The Broad Institute Genome Sequencing Center for Infectious Disease"/>
            <person name="Wu L."/>
            <person name="Ma J."/>
        </authorList>
    </citation>
    <scope>NUCLEOTIDE SEQUENCE [LARGE SCALE GENOMIC DNA]</scope>
    <source>
        <strain evidence="5">CGMCC 1.15053</strain>
    </source>
</reference>
<dbReference type="Pfam" id="PF00011">
    <property type="entry name" value="HSP20"/>
    <property type="match status" value="1"/>
</dbReference>
<dbReference type="Proteomes" id="UP001595979">
    <property type="component" value="Unassembled WGS sequence"/>
</dbReference>
<keyword evidence="5" id="KW-1185">Reference proteome</keyword>
<evidence type="ECO:0000256" key="2">
    <source>
        <dbReference type="RuleBase" id="RU003616"/>
    </source>
</evidence>
<name>A0ABW1DGD6_9DEIO</name>
<dbReference type="PROSITE" id="PS01031">
    <property type="entry name" value="SHSP"/>
    <property type="match status" value="1"/>
</dbReference>
<dbReference type="InterPro" id="IPR002068">
    <property type="entry name" value="A-crystallin/Hsp20_dom"/>
</dbReference>
<dbReference type="RefSeq" id="WP_380047263.1">
    <property type="nucleotide sequence ID" value="NZ_JBHSOH010000005.1"/>
</dbReference>
<evidence type="ECO:0000313" key="5">
    <source>
        <dbReference type="Proteomes" id="UP001595979"/>
    </source>
</evidence>
<sequence length="129" mass="14230">MNEPVLSRLQHLMTLREEVETLRRGGRWTPAADWCDAGTHLELWVDVPGVAPESLTLSEEGSNVTVSGEREAPTRLISGDRPGGAFDLTLTFPEEVLPRSGQASLAQGVLTVRFEKRYPTIDVRSEEEG</sequence>
<evidence type="ECO:0000259" key="3">
    <source>
        <dbReference type="PROSITE" id="PS01031"/>
    </source>
</evidence>
<gene>
    <name evidence="4" type="ORF">ACFPQ6_05745</name>
</gene>
<feature type="domain" description="SHSP" evidence="3">
    <location>
        <begin position="23"/>
        <end position="129"/>
    </location>
</feature>
<proteinExistence type="inferred from homology"/>
<organism evidence="4 5">
    <name type="scientific">Deinococcus petrolearius</name>
    <dbReference type="NCBI Taxonomy" id="1751295"/>
    <lineage>
        <taxon>Bacteria</taxon>
        <taxon>Thermotogati</taxon>
        <taxon>Deinococcota</taxon>
        <taxon>Deinococci</taxon>
        <taxon>Deinococcales</taxon>
        <taxon>Deinococcaceae</taxon>
        <taxon>Deinococcus</taxon>
    </lineage>
</organism>